<keyword evidence="5" id="KW-0028">Amino-acid biosynthesis</keyword>
<dbReference type="PANTHER" id="PTHR43344">
    <property type="entry name" value="PHOSPHOSERINE PHOSPHATASE"/>
    <property type="match status" value="1"/>
</dbReference>
<evidence type="ECO:0000256" key="10">
    <source>
        <dbReference type="ARBA" id="ARBA00031693"/>
    </source>
</evidence>
<dbReference type="SFLD" id="SFLDS00003">
    <property type="entry name" value="Haloacid_Dehalogenase"/>
    <property type="match status" value="1"/>
</dbReference>
<dbReference type="EMBL" id="JNVN01001999">
    <property type="protein sequence ID" value="KHJ32537.1"/>
    <property type="molecule type" value="Genomic_DNA"/>
</dbReference>
<dbReference type="InterPro" id="IPR036412">
    <property type="entry name" value="HAD-like_sf"/>
</dbReference>
<proteinExistence type="inferred from homology"/>
<dbReference type="UniPathway" id="UPA00135">
    <property type="reaction ID" value="UER00198"/>
</dbReference>
<evidence type="ECO:0000256" key="2">
    <source>
        <dbReference type="ARBA" id="ARBA00005135"/>
    </source>
</evidence>
<dbReference type="SUPFAM" id="SSF56784">
    <property type="entry name" value="HAD-like"/>
    <property type="match status" value="1"/>
</dbReference>
<feature type="compositionally biased region" description="Low complexity" evidence="12">
    <location>
        <begin position="86"/>
        <end position="102"/>
    </location>
</feature>
<dbReference type="EC" id="3.1.3.3" evidence="4"/>
<evidence type="ECO:0000256" key="7">
    <source>
        <dbReference type="ARBA" id="ARBA00022801"/>
    </source>
</evidence>
<dbReference type="GO" id="GO:0005737">
    <property type="term" value="C:cytoplasm"/>
    <property type="evidence" value="ECO:0007669"/>
    <property type="project" value="TreeGrafter"/>
</dbReference>
<evidence type="ECO:0000256" key="5">
    <source>
        <dbReference type="ARBA" id="ARBA00022605"/>
    </source>
</evidence>
<keyword evidence="8" id="KW-0460">Magnesium</keyword>
<dbReference type="HOGENOM" id="CLU_036368_5_1_1"/>
<feature type="active site" description="Proton donor" evidence="11">
    <location>
        <position position="203"/>
    </location>
</feature>
<evidence type="ECO:0000256" key="11">
    <source>
        <dbReference type="PIRSR" id="PIRSR604469-1"/>
    </source>
</evidence>
<evidence type="ECO:0000256" key="12">
    <source>
        <dbReference type="SAM" id="MobiDB-lite"/>
    </source>
</evidence>
<protein>
    <recommendedName>
        <fullName evidence="4">phosphoserine phosphatase</fullName>
        <ecNumber evidence="4">3.1.3.3</ecNumber>
    </recommendedName>
    <alternativeName>
        <fullName evidence="10">O-phosphoserine phosphohydrolase</fullName>
    </alternativeName>
</protein>
<dbReference type="GO" id="GO:0006564">
    <property type="term" value="P:L-serine biosynthetic process"/>
    <property type="evidence" value="ECO:0007669"/>
    <property type="project" value="UniProtKB-KW"/>
</dbReference>
<evidence type="ECO:0000256" key="6">
    <source>
        <dbReference type="ARBA" id="ARBA00022723"/>
    </source>
</evidence>
<comment type="cofactor">
    <cofactor evidence="1">
        <name>Mg(2+)</name>
        <dbReference type="ChEBI" id="CHEBI:18420"/>
    </cofactor>
</comment>
<dbReference type="PANTHER" id="PTHR43344:SF2">
    <property type="entry name" value="PHOSPHOSERINE PHOSPHATASE"/>
    <property type="match status" value="1"/>
</dbReference>
<keyword evidence="6" id="KW-0479">Metal-binding</keyword>
<dbReference type="SFLD" id="SFLDF00029">
    <property type="entry name" value="phosphoserine_phosphatase"/>
    <property type="match status" value="1"/>
</dbReference>
<evidence type="ECO:0000313" key="14">
    <source>
        <dbReference type="Proteomes" id="UP000030854"/>
    </source>
</evidence>
<keyword evidence="9" id="KW-0718">Serine biosynthesis</keyword>
<feature type="region of interest" description="Disordered" evidence="12">
    <location>
        <begin position="80"/>
        <end position="104"/>
    </location>
</feature>
<evidence type="ECO:0000256" key="3">
    <source>
        <dbReference type="ARBA" id="ARBA00009184"/>
    </source>
</evidence>
<comment type="pathway">
    <text evidence="2">Amino-acid biosynthesis; L-serine biosynthesis; L-serine from 3-phospho-D-glycerate: step 3/3.</text>
</comment>
<dbReference type="NCBIfam" id="TIGR01488">
    <property type="entry name" value="HAD-SF-IB"/>
    <property type="match status" value="1"/>
</dbReference>
<dbReference type="InterPro" id="IPR004469">
    <property type="entry name" value="PSP"/>
</dbReference>
<evidence type="ECO:0000256" key="8">
    <source>
        <dbReference type="ARBA" id="ARBA00022842"/>
    </source>
</evidence>
<name>A0A0B1P1M1_UNCNE</name>
<dbReference type="SFLD" id="SFLDG01136">
    <property type="entry name" value="C1.6:_Phosphoserine_Phosphatas"/>
    <property type="match status" value="1"/>
</dbReference>
<dbReference type="STRING" id="52586.A0A0B1P1M1"/>
<reference evidence="13 14" key="1">
    <citation type="journal article" date="2014" name="BMC Genomics">
        <title>Adaptive genomic structural variation in the grape powdery mildew pathogen, Erysiphe necator.</title>
        <authorList>
            <person name="Jones L."/>
            <person name="Riaz S."/>
            <person name="Morales-Cruz A."/>
            <person name="Amrine K.C."/>
            <person name="McGuire B."/>
            <person name="Gubler W.D."/>
            <person name="Walker M.A."/>
            <person name="Cantu D."/>
        </authorList>
    </citation>
    <scope>NUCLEOTIDE SEQUENCE [LARGE SCALE GENOMIC DNA]</scope>
    <source>
        <strain evidence="14">c</strain>
    </source>
</reference>
<evidence type="ECO:0000256" key="9">
    <source>
        <dbReference type="ARBA" id="ARBA00023299"/>
    </source>
</evidence>
<accession>A0A0B1P1M1</accession>
<dbReference type="AlphaFoldDB" id="A0A0B1P1M1"/>
<dbReference type="Proteomes" id="UP000030854">
    <property type="component" value="Unassembled WGS sequence"/>
</dbReference>
<organism evidence="13 14">
    <name type="scientific">Uncinula necator</name>
    <name type="common">Grape powdery mildew</name>
    <dbReference type="NCBI Taxonomy" id="52586"/>
    <lineage>
        <taxon>Eukaryota</taxon>
        <taxon>Fungi</taxon>
        <taxon>Dikarya</taxon>
        <taxon>Ascomycota</taxon>
        <taxon>Pezizomycotina</taxon>
        <taxon>Leotiomycetes</taxon>
        <taxon>Erysiphales</taxon>
        <taxon>Erysiphaceae</taxon>
        <taxon>Erysiphe</taxon>
    </lineage>
</organism>
<comment type="similarity">
    <text evidence="3">Belongs to the HAD-like hydrolase superfamily. SerB family.</text>
</comment>
<feature type="active site" description="Nucleophile" evidence="11">
    <location>
        <position position="201"/>
    </location>
</feature>
<keyword evidence="14" id="KW-1185">Reference proteome</keyword>
<dbReference type="GO" id="GO:0036424">
    <property type="term" value="F:L-phosphoserine phosphatase activity"/>
    <property type="evidence" value="ECO:0007669"/>
    <property type="project" value="InterPro"/>
</dbReference>
<evidence type="ECO:0000256" key="4">
    <source>
        <dbReference type="ARBA" id="ARBA00012640"/>
    </source>
</evidence>
<evidence type="ECO:0000313" key="13">
    <source>
        <dbReference type="EMBL" id="KHJ32537.1"/>
    </source>
</evidence>
<dbReference type="Pfam" id="PF00702">
    <property type="entry name" value="Hydrolase"/>
    <property type="match status" value="1"/>
</dbReference>
<dbReference type="SFLD" id="SFLDG01137">
    <property type="entry name" value="C1.6.1:_Phosphoserine_Phosphat"/>
    <property type="match status" value="1"/>
</dbReference>
<comment type="caution">
    <text evidence="13">The sequence shown here is derived from an EMBL/GenBank/DDBJ whole genome shotgun (WGS) entry which is preliminary data.</text>
</comment>
<evidence type="ECO:0000256" key="1">
    <source>
        <dbReference type="ARBA" id="ARBA00001946"/>
    </source>
</evidence>
<dbReference type="GO" id="GO:0000287">
    <property type="term" value="F:magnesium ion binding"/>
    <property type="evidence" value="ECO:0007669"/>
    <property type="project" value="TreeGrafter"/>
</dbReference>
<gene>
    <name evidence="13" type="ORF">EV44_g1124</name>
</gene>
<dbReference type="Gene3D" id="3.40.50.1000">
    <property type="entry name" value="HAD superfamily/HAD-like"/>
    <property type="match status" value="1"/>
</dbReference>
<dbReference type="NCBIfam" id="TIGR00338">
    <property type="entry name" value="serB"/>
    <property type="match status" value="1"/>
</dbReference>
<keyword evidence="7" id="KW-0378">Hydrolase</keyword>
<dbReference type="OMA" id="EWNVDVI"/>
<dbReference type="CDD" id="cd07500">
    <property type="entry name" value="HAD_PSP"/>
    <property type="match status" value="1"/>
</dbReference>
<dbReference type="InterPro" id="IPR023214">
    <property type="entry name" value="HAD_sf"/>
</dbReference>
<sequence length="412" mass="45452">MITSHPDLTIPNQISSNIQNTLQQNENIDSMVCGMRFTNPRTANTVLDKLLSSTTNYSVPDLGSNGLVATVMYRTKSINPLKSSYDPDQLKQSSQQSDPPSDTVCGPGISSTCIESFKCLVSSLMLNDDAPVLTFFQRFLDRPTCPLVVELTSRFFNHKIQNLSKLGTHKLIHEFEDTWNVDIIFQAGTVFRRYPRLVCFDMDSTLIQEELIDLIAESIGVKAEVSTLTEKAMNGELDFLESLKLRVKLLKGIDEDIFTKLQGLITPTKGVKNLIVALKKIGVRTAVFSGGFLPTVSWLAGELGIDYVHANILSISDGRFTGELEGEVVNAERKRTLLYEIAKNESININQTVAVGDGANDLLMLGAAGLGVAWNAKSFVRKQVQAKLNRESLLDLLYLFGFTAEEISSLSS</sequence>
<dbReference type="InterPro" id="IPR050582">
    <property type="entry name" value="HAD-like_SerB"/>
</dbReference>